<accession>A0A7G5FCD5</accession>
<reference evidence="1 2" key="1">
    <citation type="submission" date="2020-07" db="EMBL/GenBank/DDBJ databases">
        <title>non toxigenic Corynebacterium sp. nov from a clinical source.</title>
        <authorList>
            <person name="Bernier A.-M."/>
            <person name="Bernard K."/>
        </authorList>
    </citation>
    <scope>NUCLEOTIDE SEQUENCE [LARGE SCALE GENOMIC DNA]</scope>
    <source>
        <strain evidence="2">NML 93-0612</strain>
    </source>
</reference>
<proteinExistence type="predicted"/>
<dbReference type="Proteomes" id="UP000515570">
    <property type="component" value="Chromosome"/>
</dbReference>
<keyword evidence="2" id="KW-1185">Reference proteome</keyword>
<dbReference type="RefSeq" id="WP_182385085.1">
    <property type="nucleotide sequence ID" value="NZ_CP059833.1"/>
</dbReference>
<name>A0A7G5FCD5_9CORY</name>
<gene>
    <name evidence="1" type="ORF">HW450_07770</name>
</gene>
<protein>
    <submittedName>
        <fullName evidence="1">Uncharacterized protein</fullName>
    </submittedName>
</protein>
<evidence type="ECO:0000313" key="1">
    <source>
        <dbReference type="EMBL" id="QMV84276.1"/>
    </source>
</evidence>
<sequence>MIHLEPTEVFNPGQMTCDEYLDSLFNTFLKTLIHRPLYWKTAGCRVSFRRYEEVDGRYASFWHLISGGSQTDTERNVEIERCRRIGWIRPMVEAFNQDFPNRENHIYWWVSPDPRWRGRRYGLATEGFEYVLFIEERPKYALIITAYYVKQTRRRAKFRAEHDEFWKEKQGPPA</sequence>
<dbReference type="EMBL" id="CP059833">
    <property type="protein sequence ID" value="QMV84276.1"/>
    <property type="molecule type" value="Genomic_DNA"/>
</dbReference>
<organism evidence="1 2">
    <name type="scientific">Corynebacterium hindlerae</name>
    <dbReference type="NCBI Taxonomy" id="699041"/>
    <lineage>
        <taxon>Bacteria</taxon>
        <taxon>Bacillati</taxon>
        <taxon>Actinomycetota</taxon>
        <taxon>Actinomycetes</taxon>
        <taxon>Mycobacteriales</taxon>
        <taxon>Corynebacteriaceae</taxon>
        <taxon>Corynebacterium</taxon>
    </lineage>
</organism>
<dbReference type="AlphaFoldDB" id="A0A7G5FCD5"/>
<evidence type="ECO:0000313" key="2">
    <source>
        <dbReference type="Proteomes" id="UP000515570"/>
    </source>
</evidence>